<dbReference type="GO" id="GO:0008009">
    <property type="term" value="F:chemokine activity"/>
    <property type="evidence" value="ECO:0007669"/>
    <property type="project" value="InterPro"/>
</dbReference>
<reference evidence="2" key="2">
    <citation type="submission" date="2025-08" db="UniProtKB">
        <authorList>
            <consortium name="Ensembl"/>
        </authorList>
    </citation>
    <scope>IDENTIFICATION</scope>
</reference>
<dbReference type="GO" id="GO:0006955">
    <property type="term" value="P:immune response"/>
    <property type="evidence" value="ECO:0007669"/>
    <property type="project" value="InterPro"/>
</dbReference>
<proteinExistence type="predicted"/>
<dbReference type="Proteomes" id="UP000694397">
    <property type="component" value="Chromosome 1"/>
</dbReference>
<dbReference type="Gene3D" id="2.40.50.40">
    <property type="match status" value="1"/>
</dbReference>
<reference evidence="2 3" key="1">
    <citation type="submission" date="2019-04" db="EMBL/GenBank/DDBJ databases">
        <authorList>
            <consortium name="Wellcome Sanger Institute Data Sharing"/>
        </authorList>
    </citation>
    <scope>NUCLEOTIDE SEQUENCE [LARGE SCALE GENOMIC DNA]</scope>
</reference>
<reference evidence="2" key="3">
    <citation type="submission" date="2025-09" db="UniProtKB">
        <authorList>
            <consortium name="Ensembl"/>
        </authorList>
    </citation>
    <scope>IDENTIFICATION</scope>
</reference>
<feature type="signal peptide" evidence="1">
    <location>
        <begin position="1"/>
        <end position="20"/>
    </location>
</feature>
<dbReference type="GeneTree" id="ENSGT00990000210558"/>
<evidence type="ECO:0008006" key="4">
    <source>
        <dbReference type="Google" id="ProtNLM"/>
    </source>
</evidence>
<dbReference type="GO" id="GO:0005576">
    <property type="term" value="C:extracellular region"/>
    <property type="evidence" value="ECO:0007669"/>
    <property type="project" value="InterPro"/>
</dbReference>
<evidence type="ECO:0000313" key="3">
    <source>
        <dbReference type="Proteomes" id="UP000694397"/>
    </source>
</evidence>
<evidence type="ECO:0000313" key="2">
    <source>
        <dbReference type="Ensembl" id="ENSSFOP00015021871.2"/>
    </source>
</evidence>
<dbReference type="AlphaFoldDB" id="A0A8C9V4S9"/>
<accession>A0A8C9V4S9</accession>
<dbReference type="SUPFAM" id="SSF54117">
    <property type="entry name" value="Interleukin 8-like chemokines"/>
    <property type="match status" value="1"/>
</dbReference>
<dbReference type="OrthoDB" id="9447832at2759"/>
<evidence type="ECO:0000256" key="1">
    <source>
        <dbReference type="SAM" id="SignalP"/>
    </source>
</evidence>
<keyword evidence="3" id="KW-1185">Reference proteome</keyword>
<sequence>MKHLCVVALILGALVSLTLSHCTYIFSVQTNVRFLQSNNNTSFADTNGPEKCCFEFFESRISAKRVTHFEETDHRCPIRVLSFYKSISLHIQFLCSWSTGTL</sequence>
<dbReference type="InterPro" id="IPR036048">
    <property type="entry name" value="Interleukin_8-like_sf"/>
</dbReference>
<organism evidence="2 3">
    <name type="scientific">Scleropages formosus</name>
    <name type="common">Asian bonytongue</name>
    <name type="synonym">Osteoglossum formosum</name>
    <dbReference type="NCBI Taxonomy" id="113540"/>
    <lineage>
        <taxon>Eukaryota</taxon>
        <taxon>Metazoa</taxon>
        <taxon>Chordata</taxon>
        <taxon>Craniata</taxon>
        <taxon>Vertebrata</taxon>
        <taxon>Euteleostomi</taxon>
        <taxon>Actinopterygii</taxon>
        <taxon>Neopterygii</taxon>
        <taxon>Teleostei</taxon>
        <taxon>Osteoglossocephala</taxon>
        <taxon>Osteoglossomorpha</taxon>
        <taxon>Osteoglossiformes</taxon>
        <taxon>Osteoglossidae</taxon>
        <taxon>Scleropages</taxon>
    </lineage>
</organism>
<name>A0A8C9V4S9_SCLFO</name>
<protein>
    <recommendedName>
        <fullName evidence="4">Chemokine interleukin-8-like domain-containing protein</fullName>
    </recommendedName>
</protein>
<keyword evidence="1" id="KW-0732">Signal</keyword>
<dbReference type="Ensembl" id="ENSSFOT00015022117.2">
    <property type="protein sequence ID" value="ENSSFOP00015021871.2"/>
    <property type="gene ID" value="ENSSFOG00015014081.2"/>
</dbReference>
<feature type="chain" id="PRO_5034975125" description="Chemokine interleukin-8-like domain-containing protein" evidence="1">
    <location>
        <begin position="21"/>
        <end position="102"/>
    </location>
</feature>